<accession>A0AAN8M0N8</accession>
<protein>
    <submittedName>
        <fullName evidence="2">Uncharacterized protein</fullName>
    </submittedName>
</protein>
<feature type="region of interest" description="Disordered" evidence="1">
    <location>
        <begin position="1"/>
        <end position="77"/>
    </location>
</feature>
<comment type="caution">
    <text evidence="2">The sequence shown here is derived from an EMBL/GenBank/DDBJ whole genome shotgun (WGS) entry which is preliminary data.</text>
</comment>
<dbReference type="AlphaFoldDB" id="A0AAN8M0N8"/>
<sequence length="134" mass="14453">MLTFQWNGASRVSDPSGSKETSLQQSVTSEVLWSSEVPEPIGTHRLGISVPEGGPGTKWNPTEPLRTPQECTEPLGPVSWRRQLWDGPGASRGAALPDSYPDLTPQRALSVCLLGRRAGLQSQWEGGAVLCVFL</sequence>
<name>A0AAN8M0N8_9TELE</name>
<keyword evidence="3" id="KW-1185">Reference proteome</keyword>
<reference evidence="2 3" key="1">
    <citation type="submission" date="2021-04" db="EMBL/GenBank/DDBJ databases">
        <authorList>
            <person name="De Guttry C."/>
            <person name="Zahm M."/>
            <person name="Klopp C."/>
            <person name="Cabau C."/>
            <person name="Louis A."/>
            <person name="Berthelot C."/>
            <person name="Parey E."/>
            <person name="Roest Crollius H."/>
            <person name="Montfort J."/>
            <person name="Robinson-Rechavi M."/>
            <person name="Bucao C."/>
            <person name="Bouchez O."/>
            <person name="Gislard M."/>
            <person name="Lluch J."/>
            <person name="Milhes M."/>
            <person name="Lampietro C."/>
            <person name="Lopez Roques C."/>
            <person name="Donnadieu C."/>
            <person name="Braasch I."/>
            <person name="Desvignes T."/>
            <person name="Postlethwait J."/>
            <person name="Bobe J."/>
            <person name="Wedekind C."/>
            <person name="Guiguen Y."/>
        </authorList>
    </citation>
    <scope>NUCLEOTIDE SEQUENCE [LARGE SCALE GENOMIC DNA]</scope>
    <source>
        <strain evidence="2">Cs_M1</strain>
        <tissue evidence="2">Blood</tissue>
    </source>
</reference>
<feature type="compositionally biased region" description="Polar residues" evidence="1">
    <location>
        <begin position="1"/>
        <end position="32"/>
    </location>
</feature>
<dbReference type="Proteomes" id="UP001356427">
    <property type="component" value="Unassembled WGS sequence"/>
</dbReference>
<evidence type="ECO:0000313" key="2">
    <source>
        <dbReference type="EMBL" id="KAK6322438.1"/>
    </source>
</evidence>
<evidence type="ECO:0000256" key="1">
    <source>
        <dbReference type="SAM" id="MobiDB-lite"/>
    </source>
</evidence>
<organism evidence="2 3">
    <name type="scientific">Coregonus suidteri</name>
    <dbReference type="NCBI Taxonomy" id="861788"/>
    <lineage>
        <taxon>Eukaryota</taxon>
        <taxon>Metazoa</taxon>
        <taxon>Chordata</taxon>
        <taxon>Craniata</taxon>
        <taxon>Vertebrata</taxon>
        <taxon>Euteleostomi</taxon>
        <taxon>Actinopterygii</taxon>
        <taxon>Neopterygii</taxon>
        <taxon>Teleostei</taxon>
        <taxon>Protacanthopterygii</taxon>
        <taxon>Salmoniformes</taxon>
        <taxon>Salmonidae</taxon>
        <taxon>Coregoninae</taxon>
        <taxon>Coregonus</taxon>
    </lineage>
</organism>
<gene>
    <name evidence="2" type="ORF">J4Q44_G00072300</name>
</gene>
<dbReference type="EMBL" id="JAGTTL010000005">
    <property type="protein sequence ID" value="KAK6322438.1"/>
    <property type="molecule type" value="Genomic_DNA"/>
</dbReference>
<proteinExistence type="predicted"/>
<evidence type="ECO:0000313" key="3">
    <source>
        <dbReference type="Proteomes" id="UP001356427"/>
    </source>
</evidence>